<dbReference type="InterPro" id="IPR015260">
    <property type="entry name" value="Syntaxin-6/10/61_N"/>
</dbReference>
<keyword evidence="6 12" id="KW-1133">Transmembrane helix</keyword>
<feature type="domain" description="T-SNARE coiled-coil homology" evidence="13">
    <location>
        <begin position="149"/>
        <end position="211"/>
    </location>
</feature>
<keyword evidence="3" id="KW-0813">Transport</keyword>
<dbReference type="CDD" id="cd15851">
    <property type="entry name" value="SNARE_Syntaxin6"/>
    <property type="match status" value="1"/>
</dbReference>
<dbReference type="InterPro" id="IPR000727">
    <property type="entry name" value="T_SNARE_dom"/>
</dbReference>
<evidence type="ECO:0000256" key="9">
    <source>
        <dbReference type="ARBA" id="ARBA00023136"/>
    </source>
</evidence>
<dbReference type="SUPFAM" id="SSF58038">
    <property type="entry name" value="SNARE fusion complex"/>
    <property type="match status" value="1"/>
</dbReference>
<dbReference type="Pfam" id="PF09177">
    <property type="entry name" value="STX6_10_61_N"/>
    <property type="match status" value="1"/>
</dbReference>
<dbReference type="Proteomes" id="UP000799302">
    <property type="component" value="Unassembled WGS sequence"/>
</dbReference>
<dbReference type="InterPro" id="IPR010989">
    <property type="entry name" value="SNARE"/>
</dbReference>
<evidence type="ECO:0000256" key="8">
    <source>
        <dbReference type="ARBA" id="ARBA00023054"/>
    </source>
</evidence>
<dbReference type="GO" id="GO:0048193">
    <property type="term" value="P:Golgi vesicle transport"/>
    <property type="evidence" value="ECO:0007669"/>
    <property type="project" value="InterPro"/>
</dbReference>
<keyword evidence="4 12" id="KW-0812">Transmembrane</keyword>
<evidence type="ECO:0000256" key="11">
    <source>
        <dbReference type="SAM" id="Coils"/>
    </source>
</evidence>
<organism evidence="14 15">
    <name type="scientific">Microthyrium microscopicum</name>
    <dbReference type="NCBI Taxonomy" id="703497"/>
    <lineage>
        <taxon>Eukaryota</taxon>
        <taxon>Fungi</taxon>
        <taxon>Dikarya</taxon>
        <taxon>Ascomycota</taxon>
        <taxon>Pezizomycotina</taxon>
        <taxon>Dothideomycetes</taxon>
        <taxon>Dothideomycetes incertae sedis</taxon>
        <taxon>Microthyriales</taxon>
        <taxon>Microthyriaceae</taxon>
        <taxon>Microthyrium</taxon>
    </lineage>
</organism>
<evidence type="ECO:0000256" key="2">
    <source>
        <dbReference type="ARBA" id="ARBA00009063"/>
    </source>
</evidence>
<name>A0A6A6UND1_9PEZI</name>
<protein>
    <recommendedName>
        <fullName evidence="10">t-SNARE affecting a late Golgi compartment protein 1</fullName>
    </recommendedName>
</protein>
<keyword evidence="15" id="KW-1185">Reference proteome</keyword>
<feature type="transmembrane region" description="Helical" evidence="12">
    <location>
        <begin position="218"/>
        <end position="240"/>
    </location>
</feature>
<dbReference type="PROSITE" id="PS50192">
    <property type="entry name" value="T_SNARE"/>
    <property type="match status" value="1"/>
</dbReference>
<evidence type="ECO:0000256" key="12">
    <source>
        <dbReference type="SAM" id="Phobius"/>
    </source>
</evidence>
<evidence type="ECO:0000313" key="14">
    <source>
        <dbReference type="EMBL" id="KAF2673785.1"/>
    </source>
</evidence>
<evidence type="ECO:0000256" key="6">
    <source>
        <dbReference type="ARBA" id="ARBA00022989"/>
    </source>
</evidence>
<dbReference type="EMBL" id="MU004231">
    <property type="protein sequence ID" value="KAF2673785.1"/>
    <property type="molecule type" value="Genomic_DNA"/>
</dbReference>
<evidence type="ECO:0000256" key="3">
    <source>
        <dbReference type="ARBA" id="ARBA00022448"/>
    </source>
</evidence>
<dbReference type="Gene3D" id="1.20.5.110">
    <property type="match status" value="1"/>
</dbReference>
<evidence type="ECO:0000259" key="13">
    <source>
        <dbReference type="PROSITE" id="PS50192"/>
    </source>
</evidence>
<keyword evidence="9 12" id="KW-0472">Membrane</keyword>
<dbReference type="AlphaFoldDB" id="A0A6A6UND1"/>
<proteinExistence type="inferred from homology"/>
<gene>
    <name evidence="14" type="ORF">BT63DRAFT_166772</name>
</gene>
<dbReference type="OrthoDB" id="546861at2759"/>
<evidence type="ECO:0000256" key="1">
    <source>
        <dbReference type="ARBA" id="ARBA00004409"/>
    </source>
</evidence>
<keyword evidence="8 11" id="KW-0175">Coiled coil</keyword>
<comment type="subcellular location">
    <subcellularLocation>
        <location evidence="1">Golgi apparatus membrane</location>
        <topology evidence="1">Single-pass type IV membrane protein</topology>
    </subcellularLocation>
</comment>
<dbReference type="CDD" id="cd21444">
    <property type="entry name" value="SNARE_NTD_Tlg1p-like"/>
    <property type="match status" value="1"/>
</dbReference>
<dbReference type="GO" id="GO:0015031">
    <property type="term" value="P:protein transport"/>
    <property type="evidence" value="ECO:0007669"/>
    <property type="project" value="UniProtKB-KW"/>
</dbReference>
<evidence type="ECO:0000313" key="15">
    <source>
        <dbReference type="Proteomes" id="UP000799302"/>
    </source>
</evidence>
<dbReference type="SMART" id="SM00397">
    <property type="entry name" value="t_SNARE"/>
    <property type="match status" value="1"/>
</dbReference>
<evidence type="ECO:0000256" key="4">
    <source>
        <dbReference type="ARBA" id="ARBA00022692"/>
    </source>
</evidence>
<dbReference type="SUPFAM" id="SSF47661">
    <property type="entry name" value="t-snare proteins"/>
    <property type="match status" value="1"/>
</dbReference>
<dbReference type="PANTHER" id="PTHR12791">
    <property type="entry name" value="GOLGI SNARE BET1-RELATED"/>
    <property type="match status" value="1"/>
</dbReference>
<comment type="similarity">
    <text evidence="2">Belongs to the syntaxin family.</text>
</comment>
<dbReference type="GO" id="GO:0000139">
    <property type="term" value="C:Golgi membrane"/>
    <property type="evidence" value="ECO:0007669"/>
    <property type="project" value="UniProtKB-SubCell"/>
</dbReference>
<reference evidence="14" key="1">
    <citation type="journal article" date="2020" name="Stud. Mycol.">
        <title>101 Dothideomycetes genomes: a test case for predicting lifestyles and emergence of pathogens.</title>
        <authorList>
            <person name="Haridas S."/>
            <person name="Albert R."/>
            <person name="Binder M."/>
            <person name="Bloem J."/>
            <person name="Labutti K."/>
            <person name="Salamov A."/>
            <person name="Andreopoulos B."/>
            <person name="Baker S."/>
            <person name="Barry K."/>
            <person name="Bills G."/>
            <person name="Bluhm B."/>
            <person name="Cannon C."/>
            <person name="Castanera R."/>
            <person name="Culley D."/>
            <person name="Daum C."/>
            <person name="Ezra D."/>
            <person name="Gonzalez J."/>
            <person name="Henrissat B."/>
            <person name="Kuo A."/>
            <person name="Liang C."/>
            <person name="Lipzen A."/>
            <person name="Lutzoni F."/>
            <person name="Magnuson J."/>
            <person name="Mondo S."/>
            <person name="Nolan M."/>
            <person name="Ohm R."/>
            <person name="Pangilinan J."/>
            <person name="Park H.-J."/>
            <person name="Ramirez L."/>
            <person name="Alfaro M."/>
            <person name="Sun H."/>
            <person name="Tritt A."/>
            <person name="Yoshinaga Y."/>
            <person name="Zwiers L.-H."/>
            <person name="Turgeon B."/>
            <person name="Goodwin S."/>
            <person name="Spatafora J."/>
            <person name="Crous P."/>
            <person name="Grigoriev I."/>
        </authorList>
    </citation>
    <scope>NUCLEOTIDE SEQUENCE</scope>
    <source>
        <strain evidence="14">CBS 115976</strain>
    </source>
</reference>
<keyword evidence="5" id="KW-0653">Protein transport</keyword>
<dbReference type="InterPro" id="IPR048036">
    <property type="entry name" value="Tlg1p-like_N"/>
</dbReference>
<evidence type="ECO:0000256" key="10">
    <source>
        <dbReference type="ARBA" id="ARBA00073343"/>
    </source>
</evidence>
<evidence type="ECO:0000256" key="7">
    <source>
        <dbReference type="ARBA" id="ARBA00023034"/>
    </source>
</evidence>
<keyword evidence="7" id="KW-0333">Golgi apparatus</keyword>
<feature type="coiled-coil region" evidence="11">
    <location>
        <begin position="50"/>
        <end position="108"/>
    </location>
</feature>
<dbReference type="Gene3D" id="1.20.58.90">
    <property type="match status" value="1"/>
</dbReference>
<sequence length="241" mass="26974">MASPQNQDPFLQVQADVLSLLNQSRPLFSSYLRIRSSASSAASPELVEARSELESVLRDLQADLEDLVESVSIVESDPYSFGLEIDEVQRRRQLVAEVGREVEKMQEELHKTVLNAQTKAKAAMHSLPDPDTFDDDDDYAAAFEGQRQQEVMQEQDEVLDDVFGTVTTLKHQAGAMGQELEEQHQLLEEVDVIADRVDGKIQSGLKRLGWVIKQNEDTWSSCCIALLIVVLIVLLLILVLI</sequence>
<evidence type="ECO:0000256" key="5">
    <source>
        <dbReference type="ARBA" id="ARBA00022927"/>
    </source>
</evidence>
<accession>A0A6A6UND1</accession>
<dbReference type="FunFam" id="1.20.58.90:FF:000012">
    <property type="entry name" value="SNARE domain protein"/>
    <property type="match status" value="1"/>
</dbReference>
<dbReference type="FunFam" id="1.20.5.110:FF:000006">
    <property type="entry name" value="Syntaxin 6"/>
    <property type="match status" value="1"/>
</dbReference>